<feature type="transmembrane region" description="Helical" evidence="5">
    <location>
        <begin position="12"/>
        <end position="38"/>
    </location>
</feature>
<keyword evidence="8" id="KW-1185">Reference proteome</keyword>
<reference evidence="9" key="1">
    <citation type="submission" date="2025-08" db="UniProtKB">
        <authorList>
            <consortium name="RefSeq"/>
        </authorList>
    </citation>
    <scope>IDENTIFICATION</scope>
    <source>
        <strain evidence="9">14028-0561.14</strain>
        <tissue evidence="9">Whole fly</tissue>
    </source>
</reference>
<gene>
    <name evidence="9" type="primary">LOC108084753</name>
</gene>
<feature type="transmembrane region" description="Helical" evidence="5">
    <location>
        <begin position="317"/>
        <end position="338"/>
    </location>
</feature>
<dbReference type="RefSeq" id="XP_041631399.1">
    <property type="nucleotide sequence ID" value="XM_041775465.2"/>
</dbReference>
<evidence type="ECO:0000259" key="6">
    <source>
        <dbReference type="Pfam" id="PF07782"/>
    </source>
</evidence>
<evidence type="ECO:0000259" key="7">
    <source>
        <dbReference type="Pfam" id="PF26037"/>
    </source>
</evidence>
<comment type="subcellular location">
    <subcellularLocation>
        <location evidence="1">Membrane</location>
        <topology evidence="1">Multi-pass membrane protein</topology>
    </subcellularLocation>
</comment>
<evidence type="ECO:0000256" key="5">
    <source>
        <dbReference type="SAM" id="Phobius"/>
    </source>
</evidence>
<dbReference type="Pfam" id="PF07782">
    <property type="entry name" value="DC_STAMP"/>
    <property type="match status" value="1"/>
</dbReference>
<keyword evidence="3 5" id="KW-1133">Transmembrane helix</keyword>
<dbReference type="PANTHER" id="PTHR21041:SF9">
    <property type="entry name" value="DENDRITIC CELL-SPECIFIC TRANSMEMBRANE PROTEIN-LIKE DOMAIN-CONTAINING PROTEIN"/>
    <property type="match status" value="1"/>
</dbReference>
<sequence length="678" mass="78662">MKISKEYDRVHWTFKLVAPVFFIGYLVGFVLVLCWYWWDWSFSQRDLRIQLKFVCPVVLVLALLNWRPTRCILALAIPSLCSSRGRAFLVSLAFILVAIGPAANILANLKVLLRSLACGQQLLRQALGQMLDVIMEPVNAIRLAVDLMLTEVNKVLNQIMSVLLRMQEHLMVVIDTLKNCGAWLKSVVDLCNTEMGTPWERCKATAHQAMVTCQDKMGVFKALCHATKLFLALCYPAKLIDVFCTGYWDLSWDLLDKILQRYREFVRHIEQMFDANITFEHKFFFDTNSSKSLSDIEEEIMQDINGRLSPFIFVQSFMDILSVVMFFTVFIKAMVFYIRYMNSRHFHNVFITKKLHLLDLRYQRHGYNSMLPLNRLEKSKYTKLTSVRLTMMEWLSIIENSFFMITTCLQIFAICLLDYSLFWLLAMMSYYGHQEDGLEVPAYIDLEIRGGGFVADVMRGIAGAFRPLTQKNKIDSNPCLPLPIKPDYSRYVKILMLCLLAWVIVLVEPYVLRSRHCIMAHFYPKRANERLMFLYRKISESRIGIFKFARRRVRNEFIHQGQGSHFKAVTWLREKLSWCSSCCSNADHCTICGATLASSNSHFCDTPECKGVYCDDCFEESKHKCCLCKPPLEYGDFSDCSVVEDSSEFSETETYKEQEFRKICKVNAAKSTERTKHK</sequence>
<proteinExistence type="predicted"/>
<evidence type="ECO:0000313" key="9">
    <source>
        <dbReference type="RefSeq" id="XP_041631399.1"/>
    </source>
</evidence>
<dbReference type="Pfam" id="PF26039">
    <property type="entry name" value="Dcst2"/>
    <property type="match status" value="1"/>
</dbReference>
<feature type="transmembrane region" description="Helical" evidence="5">
    <location>
        <begin position="50"/>
        <end position="66"/>
    </location>
</feature>
<name>A0ABM3C5T9_DROKI</name>
<dbReference type="GeneID" id="108084753"/>
<accession>A0ABM3C5T9</accession>
<dbReference type="Pfam" id="PF26037">
    <property type="entry name" value="zf-RING_DCST1_C"/>
    <property type="match status" value="1"/>
</dbReference>
<feature type="transmembrane region" description="Helical" evidence="5">
    <location>
        <begin position="402"/>
        <end position="426"/>
    </location>
</feature>
<evidence type="ECO:0000256" key="1">
    <source>
        <dbReference type="ARBA" id="ARBA00004141"/>
    </source>
</evidence>
<evidence type="ECO:0000256" key="4">
    <source>
        <dbReference type="ARBA" id="ARBA00023136"/>
    </source>
</evidence>
<feature type="transmembrane region" description="Helical" evidence="5">
    <location>
        <begin position="491"/>
        <end position="512"/>
    </location>
</feature>
<evidence type="ECO:0000256" key="3">
    <source>
        <dbReference type="ARBA" id="ARBA00022989"/>
    </source>
</evidence>
<dbReference type="Proteomes" id="UP001652661">
    <property type="component" value="Chromosome 3L"/>
</dbReference>
<feature type="domain" description="Dendritic cell-specific transmembrane protein-like" evidence="6">
    <location>
        <begin position="346"/>
        <end position="535"/>
    </location>
</feature>
<organism evidence="8 9">
    <name type="scientific">Drosophila kikkawai</name>
    <name type="common">Fruit fly</name>
    <dbReference type="NCBI Taxonomy" id="30033"/>
    <lineage>
        <taxon>Eukaryota</taxon>
        <taxon>Metazoa</taxon>
        <taxon>Ecdysozoa</taxon>
        <taxon>Arthropoda</taxon>
        <taxon>Hexapoda</taxon>
        <taxon>Insecta</taxon>
        <taxon>Pterygota</taxon>
        <taxon>Neoptera</taxon>
        <taxon>Endopterygota</taxon>
        <taxon>Diptera</taxon>
        <taxon>Brachycera</taxon>
        <taxon>Muscomorpha</taxon>
        <taxon>Ephydroidea</taxon>
        <taxon>Drosophilidae</taxon>
        <taxon>Drosophila</taxon>
        <taxon>Sophophora</taxon>
    </lineage>
</organism>
<keyword evidence="2 5" id="KW-0812">Transmembrane</keyword>
<feature type="transmembrane region" description="Helical" evidence="5">
    <location>
        <begin position="87"/>
        <end position="107"/>
    </location>
</feature>
<dbReference type="InterPro" id="IPR051856">
    <property type="entry name" value="CSR-E3_Ligase_Protein"/>
</dbReference>
<dbReference type="InterPro" id="IPR058842">
    <property type="entry name" value="DCST1_C"/>
</dbReference>
<dbReference type="PANTHER" id="PTHR21041">
    <property type="entry name" value="DENDRITIC CELL-SPECIFIC TRANSMEMBRANE PROTEIN"/>
    <property type="match status" value="1"/>
</dbReference>
<protein>
    <submittedName>
        <fullName evidence="9">DC-STAMP domain-containing protein 2 isoform X1</fullName>
    </submittedName>
</protein>
<dbReference type="InterPro" id="IPR012858">
    <property type="entry name" value="DC_STAMP-like"/>
</dbReference>
<feature type="domain" description="E3 ubiquitin-protein ligase DCST1-like C-terminal" evidence="7">
    <location>
        <begin position="588"/>
        <end position="631"/>
    </location>
</feature>
<evidence type="ECO:0000313" key="8">
    <source>
        <dbReference type="Proteomes" id="UP001652661"/>
    </source>
</evidence>
<evidence type="ECO:0000256" key="2">
    <source>
        <dbReference type="ARBA" id="ARBA00022692"/>
    </source>
</evidence>
<keyword evidence="4 5" id="KW-0472">Membrane</keyword>